<dbReference type="EMBL" id="CP001769">
    <property type="protein sequence ID" value="ADB38917.1"/>
    <property type="molecule type" value="Genomic_DNA"/>
</dbReference>
<organism evidence="1 2">
    <name type="scientific">Spirosoma linguale (strain ATCC 33905 / DSM 74 / LMG 10896 / Claus 1)</name>
    <dbReference type="NCBI Taxonomy" id="504472"/>
    <lineage>
        <taxon>Bacteria</taxon>
        <taxon>Pseudomonadati</taxon>
        <taxon>Bacteroidota</taxon>
        <taxon>Cytophagia</taxon>
        <taxon>Cytophagales</taxon>
        <taxon>Cytophagaceae</taxon>
        <taxon>Spirosoma</taxon>
    </lineage>
</organism>
<protein>
    <submittedName>
        <fullName evidence="1">Uncharacterized protein</fullName>
    </submittedName>
</protein>
<dbReference type="Proteomes" id="UP000002028">
    <property type="component" value="Chromosome"/>
</dbReference>
<evidence type="ECO:0000313" key="1">
    <source>
        <dbReference type="EMBL" id="ADB38917.1"/>
    </source>
</evidence>
<gene>
    <name evidence="1" type="ordered locus">Slin_2904</name>
</gene>
<dbReference type="RefSeq" id="WP_012927447.1">
    <property type="nucleotide sequence ID" value="NC_013730.1"/>
</dbReference>
<dbReference type="eggNOG" id="ENOG5032YM4">
    <property type="taxonomic scope" value="Bacteria"/>
</dbReference>
<dbReference type="HOGENOM" id="CLU_165468_0_0_10"/>
<accession>D2QK91</accession>
<dbReference type="AlphaFoldDB" id="D2QK91"/>
<keyword evidence="2" id="KW-1185">Reference proteome</keyword>
<dbReference type="KEGG" id="sli:Slin_2904"/>
<sequence>MTLDQFTATLTQTDPPSGLNPVLKGLWFDAKDQWEEAHNIAQSREGELPYDRLHAYLHRKEGDRFNANYWYRRAKTSFFDGSLEDEWRVLIRQFLNER</sequence>
<reference evidence="1 2" key="1">
    <citation type="journal article" date="2010" name="Stand. Genomic Sci.">
        <title>Complete genome sequence of Spirosoma linguale type strain (1).</title>
        <authorList>
            <person name="Lail K."/>
            <person name="Sikorski J."/>
            <person name="Saunders E."/>
            <person name="Lapidus A."/>
            <person name="Glavina Del Rio T."/>
            <person name="Copeland A."/>
            <person name="Tice H."/>
            <person name="Cheng J.-F."/>
            <person name="Lucas S."/>
            <person name="Nolan M."/>
            <person name="Bruce D."/>
            <person name="Goodwin L."/>
            <person name="Pitluck S."/>
            <person name="Ivanova N."/>
            <person name="Mavromatis K."/>
            <person name="Ovchinnikova G."/>
            <person name="Pati A."/>
            <person name="Chen A."/>
            <person name="Palaniappan K."/>
            <person name="Land M."/>
            <person name="Hauser L."/>
            <person name="Chang Y.-J."/>
            <person name="Jeffries C.D."/>
            <person name="Chain P."/>
            <person name="Brettin T."/>
            <person name="Detter J.C."/>
            <person name="Schuetze A."/>
            <person name="Rohde M."/>
            <person name="Tindall B.J."/>
            <person name="Goeker M."/>
            <person name="Bristow J."/>
            <person name="Eisen J.A."/>
            <person name="Markowitz V."/>
            <person name="Hugenholtz P."/>
            <person name="Kyrpides N.C."/>
            <person name="Klenk H.-P."/>
            <person name="Chen F."/>
        </authorList>
    </citation>
    <scope>NUCLEOTIDE SEQUENCE [LARGE SCALE GENOMIC DNA]</scope>
    <source>
        <strain evidence="2">ATCC 33905 / DSM 74 / LMG 10896 / Claus 1</strain>
    </source>
</reference>
<dbReference type="STRING" id="504472.Slin_2904"/>
<evidence type="ECO:0000313" key="2">
    <source>
        <dbReference type="Proteomes" id="UP000002028"/>
    </source>
</evidence>
<name>D2QK91_SPILD</name>
<proteinExistence type="predicted"/>